<organism evidence="1 2">
    <name type="scientific">Paenimyroides marinum</name>
    <dbReference type="NCBI Taxonomy" id="1159016"/>
    <lineage>
        <taxon>Bacteria</taxon>
        <taxon>Pseudomonadati</taxon>
        <taxon>Bacteroidota</taxon>
        <taxon>Flavobacteriia</taxon>
        <taxon>Flavobacteriales</taxon>
        <taxon>Flavobacteriaceae</taxon>
        <taxon>Paenimyroides</taxon>
    </lineage>
</organism>
<dbReference type="Proteomes" id="UP000199634">
    <property type="component" value="Unassembled WGS sequence"/>
</dbReference>
<dbReference type="EMBL" id="FNXE01000004">
    <property type="protein sequence ID" value="SEH62085.1"/>
    <property type="molecule type" value="Genomic_DNA"/>
</dbReference>
<gene>
    <name evidence="1" type="ORF">SAMN02927937_00533</name>
</gene>
<name>A0A1H6JS92_9FLAO</name>
<protein>
    <submittedName>
        <fullName evidence="1">Uncharacterized protein</fullName>
    </submittedName>
</protein>
<evidence type="ECO:0000313" key="1">
    <source>
        <dbReference type="EMBL" id="SEH62085.1"/>
    </source>
</evidence>
<evidence type="ECO:0000313" key="2">
    <source>
        <dbReference type="Proteomes" id="UP000199634"/>
    </source>
</evidence>
<reference evidence="1 2" key="1">
    <citation type="submission" date="2016-10" db="EMBL/GenBank/DDBJ databases">
        <authorList>
            <person name="de Groot N.N."/>
        </authorList>
    </citation>
    <scope>NUCLEOTIDE SEQUENCE [LARGE SCALE GENOMIC DNA]</scope>
    <source>
        <strain evidence="1 2">CGMCC 1.10825</strain>
    </source>
</reference>
<accession>A0A1H6JS92</accession>
<proteinExistence type="predicted"/>
<sequence>MRKITFKAALLNIPYFVNAQVGIGKLIEDDSKNSTNKILHI</sequence>
<dbReference type="STRING" id="1159016.SAMN02927937_00533"/>
<keyword evidence="2" id="KW-1185">Reference proteome</keyword>
<dbReference type="AlphaFoldDB" id="A0A1H6JS92"/>